<proteinExistence type="predicted"/>
<evidence type="ECO:0000313" key="2">
    <source>
        <dbReference type="Proteomes" id="UP000499080"/>
    </source>
</evidence>
<sequence>MHNNTPVSVDFGYIGFALRRLTRISPACLFFAANFAKTNAEVPSSEKSEAQKFESESKYYVEAGGFSPQQVFNCDETGLFWKKIPNRAFIT</sequence>
<dbReference type="Proteomes" id="UP000499080">
    <property type="component" value="Unassembled WGS sequence"/>
</dbReference>
<name>A0A4Y2CU91_ARAVE</name>
<comment type="caution">
    <text evidence="1">The sequence shown here is derived from an EMBL/GenBank/DDBJ whole genome shotgun (WGS) entry which is preliminary data.</text>
</comment>
<organism evidence="1 2">
    <name type="scientific">Araneus ventricosus</name>
    <name type="common">Orbweaver spider</name>
    <name type="synonym">Epeira ventricosa</name>
    <dbReference type="NCBI Taxonomy" id="182803"/>
    <lineage>
        <taxon>Eukaryota</taxon>
        <taxon>Metazoa</taxon>
        <taxon>Ecdysozoa</taxon>
        <taxon>Arthropoda</taxon>
        <taxon>Chelicerata</taxon>
        <taxon>Arachnida</taxon>
        <taxon>Araneae</taxon>
        <taxon>Araneomorphae</taxon>
        <taxon>Entelegynae</taxon>
        <taxon>Araneoidea</taxon>
        <taxon>Araneidae</taxon>
        <taxon>Araneus</taxon>
    </lineage>
</organism>
<reference evidence="1 2" key="1">
    <citation type="journal article" date="2019" name="Sci. Rep.">
        <title>Orb-weaving spider Araneus ventricosus genome elucidates the spidroin gene catalogue.</title>
        <authorList>
            <person name="Kono N."/>
            <person name="Nakamura H."/>
            <person name="Ohtoshi R."/>
            <person name="Moran D.A.P."/>
            <person name="Shinohara A."/>
            <person name="Yoshida Y."/>
            <person name="Fujiwara M."/>
            <person name="Mori M."/>
            <person name="Tomita M."/>
            <person name="Arakawa K."/>
        </authorList>
    </citation>
    <scope>NUCLEOTIDE SEQUENCE [LARGE SCALE GENOMIC DNA]</scope>
</reference>
<dbReference type="OrthoDB" id="10599720at2759"/>
<accession>A0A4Y2CU91</accession>
<dbReference type="AlphaFoldDB" id="A0A4Y2CU91"/>
<dbReference type="EMBL" id="BGPR01000245">
    <property type="protein sequence ID" value="GBM07649.1"/>
    <property type="molecule type" value="Genomic_DNA"/>
</dbReference>
<keyword evidence="2" id="KW-1185">Reference proteome</keyword>
<evidence type="ECO:0000313" key="1">
    <source>
        <dbReference type="EMBL" id="GBM07649.1"/>
    </source>
</evidence>
<protein>
    <recommendedName>
        <fullName evidence="3">DDE-1 domain-containing protein</fullName>
    </recommendedName>
</protein>
<evidence type="ECO:0008006" key="3">
    <source>
        <dbReference type="Google" id="ProtNLM"/>
    </source>
</evidence>
<gene>
    <name evidence="1" type="ORF">AVEN_228152_1</name>
</gene>